<reference evidence="2" key="1">
    <citation type="submission" date="2023-01" db="EMBL/GenBank/DDBJ databases">
        <title>Key to firefly adult light organ development and bioluminescence: homeobox transcription factors regulate luciferase expression and transportation to peroxisome.</title>
        <authorList>
            <person name="Fu X."/>
        </authorList>
    </citation>
    <scope>NUCLEOTIDE SEQUENCE [LARGE SCALE GENOMIC DNA]</scope>
</reference>
<proteinExistence type="predicted"/>
<dbReference type="Proteomes" id="UP001353858">
    <property type="component" value="Unassembled WGS sequence"/>
</dbReference>
<dbReference type="AlphaFoldDB" id="A0AAN7SHV4"/>
<protein>
    <submittedName>
        <fullName evidence="1">Uncharacterized protein</fullName>
    </submittedName>
</protein>
<gene>
    <name evidence="1" type="ORF">RN001_005441</name>
</gene>
<accession>A0AAN7SHV4</accession>
<sequence length="97" mass="11243">MYLQQVILHLTDTMDSWSTSDSSDSDSSREKGPRLKIKKIEEFVDQIVPHYSNKTFASHFRISRKTVEMLLGRLDSSHVIPIHDYGVKKFQVKNLCC</sequence>
<dbReference type="EMBL" id="JARPUR010000002">
    <property type="protein sequence ID" value="KAK4882122.1"/>
    <property type="molecule type" value="Genomic_DNA"/>
</dbReference>
<organism evidence="1 2">
    <name type="scientific">Aquatica leii</name>
    <dbReference type="NCBI Taxonomy" id="1421715"/>
    <lineage>
        <taxon>Eukaryota</taxon>
        <taxon>Metazoa</taxon>
        <taxon>Ecdysozoa</taxon>
        <taxon>Arthropoda</taxon>
        <taxon>Hexapoda</taxon>
        <taxon>Insecta</taxon>
        <taxon>Pterygota</taxon>
        <taxon>Neoptera</taxon>
        <taxon>Endopterygota</taxon>
        <taxon>Coleoptera</taxon>
        <taxon>Polyphaga</taxon>
        <taxon>Elateriformia</taxon>
        <taxon>Elateroidea</taxon>
        <taxon>Lampyridae</taxon>
        <taxon>Luciolinae</taxon>
        <taxon>Aquatica</taxon>
    </lineage>
</organism>
<name>A0AAN7SHV4_9COLE</name>
<comment type="caution">
    <text evidence="1">The sequence shown here is derived from an EMBL/GenBank/DDBJ whole genome shotgun (WGS) entry which is preliminary data.</text>
</comment>
<keyword evidence="2" id="KW-1185">Reference proteome</keyword>
<evidence type="ECO:0000313" key="2">
    <source>
        <dbReference type="Proteomes" id="UP001353858"/>
    </source>
</evidence>
<evidence type="ECO:0000313" key="1">
    <source>
        <dbReference type="EMBL" id="KAK4882122.1"/>
    </source>
</evidence>